<feature type="compositionally biased region" description="Acidic residues" evidence="1">
    <location>
        <begin position="27"/>
        <end position="36"/>
    </location>
</feature>
<keyword evidence="4" id="KW-1185">Reference proteome</keyword>
<feature type="compositionally biased region" description="Pro residues" evidence="1">
    <location>
        <begin position="338"/>
        <end position="349"/>
    </location>
</feature>
<feature type="domain" description="FHA" evidence="2">
    <location>
        <begin position="385"/>
        <end position="445"/>
    </location>
</feature>
<dbReference type="Gene3D" id="2.60.200.20">
    <property type="match status" value="1"/>
</dbReference>
<evidence type="ECO:0000313" key="4">
    <source>
        <dbReference type="Proteomes" id="UP001497482"/>
    </source>
</evidence>
<dbReference type="InterPro" id="IPR050923">
    <property type="entry name" value="Cell_Proc_Reg/RNA_Proc"/>
</dbReference>
<dbReference type="SMART" id="SM00240">
    <property type="entry name" value="FHA"/>
    <property type="match status" value="1"/>
</dbReference>
<feature type="compositionally biased region" description="Acidic residues" evidence="1">
    <location>
        <begin position="508"/>
        <end position="525"/>
    </location>
</feature>
<organism evidence="3 4">
    <name type="scientific">Knipowitschia caucasica</name>
    <name type="common">Caucasian dwarf goby</name>
    <name type="synonym">Pomatoschistus caucasicus</name>
    <dbReference type="NCBI Taxonomy" id="637954"/>
    <lineage>
        <taxon>Eukaryota</taxon>
        <taxon>Metazoa</taxon>
        <taxon>Chordata</taxon>
        <taxon>Craniata</taxon>
        <taxon>Vertebrata</taxon>
        <taxon>Euteleostomi</taxon>
        <taxon>Actinopterygii</taxon>
        <taxon>Neopterygii</taxon>
        <taxon>Teleostei</taxon>
        <taxon>Neoteleostei</taxon>
        <taxon>Acanthomorphata</taxon>
        <taxon>Gobiaria</taxon>
        <taxon>Gobiiformes</taxon>
        <taxon>Gobioidei</taxon>
        <taxon>Gobiidae</taxon>
        <taxon>Gobiinae</taxon>
        <taxon>Knipowitschia</taxon>
    </lineage>
</organism>
<feature type="compositionally biased region" description="Polar residues" evidence="1">
    <location>
        <begin position="927"/>
        <end position="941"/>
    </location>
</feature>
<dbReference type="InterPro" id="IPR008984">
    <property type="entry name" value="SMAD_FHA_dom_sf"/>
</dbReference>
<dbReference type="AlphaFoldDB" id="A0AAV2JAQ8"/>
<reference evidence="3 4" key="1">
    <citation type="submission" date="2024-04" db="EMBL/GenBank/DDBJ databases">
        <authorList>
            <person name="Waldvogel A.-M."/>
            <person name="Schoenle A."/>
        </authorList>
    </citation>
    <scope>NUCLEOTIDE SEQUENCE [LARGE SCALE GENOMIC DNA]</scope>
</reference>
<feature type="region of interest" description="Disordered" evidence="1">
    <location>
        <begin position="1"/>
        <end position="351"/>
    </location>
</feature>
<proteinExistence type="predicted"/>
<feature type="compositionally biased region" description="Basic and acidic residues" evidence="1">
    <location>
        <begin position="989"/>
        <end position="999"/>
    </location>
</feature>
<gene>
    <name evidence="3" type="ORF">KC01_LOCUS6380</name>
</gene>
<dbReference type="SUPFAM" id="SSF49879">
    <property type="entry name" value="SMAD/FHA domain"/>
    <property type="match status" value="1"/>
</dbReference>
<feature type="region of interest" description="Disordered" evidence="1">
    <location>
        <begin position="499"/>
        <end position="540"/>
    </location>
</feature>
<feature type="compositionally biased region" description="Low complexity" evidence="1">
    <location>
        <begin position="789"/>
        <end position="799"/>
    </location>
</feature>
<feature type="region of interest" description="Disordered" evidence="1">
    <location>
        <begin position="720"/>
        <end position="743"/>
    </location>
</feature>
<feature type="compositionally biased region" description="Acidic residues" evidence="1">
    <location>
        <begin position="847"/>
        <end position="858"/>
    </location>
</feature>
<evidence type="ECO:0000313" key="3">
    <source>
        <dbReference type="EMBL" id="CAL1574678.1"/>
    </source>
</evidence>
<dbReference type="CDD" id="cd22677">
    <property type="entry name" value="FHA_Kanadaptin"/>
    <property type="match status" value="1"/>
</dbReference>
<dbReference type="PANTHER" id="PTHR23308">
    <property type="entry name" value="NUCLEAR INHIBITOR OF PROTEIN PHOSPHATASE-1"/>
    <property type="match status" value="1"/>
</dbReference>
<feature type="compositionally biased region" description="Basic and acidic residues" evidence="1">
    <location>
        <begin position="16"/>
        <end position="26"/>
    </location>
</feature>
<evidence type="ECO:0000256" key="1">
    <source>
        <dbReference type="SAM" id="MobiDB-lite"/>
    </source>
</evidence>
<sequence length="999" mass="111192">MAASSASAQRADNTSEEIHPIKHNMDPEAEATEEETPETKVLSETRTESKEVSFKKPVFAAPSLSKRSAVRSGSEARKEDTVRSGSEARKEDTVRSGSEARKEDTVRSGSEARKEDTVRSGSEARKEDTVRSGSEARKEDTVRSGSEARKEDTVRSGSEARKEDTVRSGSEARKEDTVRSGSEARKEDTVRSGSEARKEDTVRSGSEARKEDTVRSGSEARKEDTVRSGSEARKEDTVRSGSEARKEDTVRSGSEARKEDTVRSGSEARKEDTVRSGSEARKEDTVRSGSEARKEDTVRSGSEARKEDTVNSTDLLTDAVTKPPDTQPEAKPKVQVKCPPPGTHPPLPYTEPAWGSMVPDVSYSIEILKNGSIVNTIPLKDKSFFVVGRLPVCEVALEHPSISRYHAIIQYRGESGETGSVGEERGFYVHDLGSTHGTVVNKNKIPPKTFIRLRVGHVIKFGGSTRLFILQGPETDEEEESEFTVTELKERARKQREELEKRMMGAGSDDEEEEEEEEEEEGENGEEQKNQSKPFKGDSGCSWGIIDDAVAEDENEENPFSTEFHEDQEAAYLKDPKKTLQGFYDREGEELDFEYEEKNSGTWLCRIKLPVDDAKGRQLVAEVTSTGKKKEVMVQCCLEACRMLEARGLLRQEAVSRKRKKKNWEDEDFYDSDDDTFLDRTGTVERKRQERMKKAGKIAERAETYETLLMKLAGVEKELEESQKKLDSERKGSSGSTAEDPLDAFMTAVRSEAAMDNVERRKLHVHVADLRKEVQRLRKLVELTRPAQLPSLLPSSSDPGKAKKTLPLFGAMKGGSKFKLKTGTIGKLPPKRPNLPAQLFNMKELPPDVEEEEDEEEENKQRMEDGDSEDEEECVNMNEPEAVTTATGEMEEEELIEEKKKGVPKPRLKGASPKEQKCESQTEAGKKSSVQESSADPTSSESRPEAETGPKPKKKGPGRPPVPLTGGKYPDDDPDYCVWVPPVGQTGDGRTHLNEKYGY</sequence>
<dbReference type="Pfam" id="PF00498">
    <property type="entry name" value="FHA"/>
    <property type="match status" value="1"/>
</dbReference>
<protein>
    <recommendedName>
        <fullName evidence="2">FHA domain-containing protein</fullName>
    </recommendedName>
</protein>
<evidence type="ECO:0000259" key="2">
    <source>
        <dbReference type="PROSITE" id="PS50006"/>
    </source>
</evidence>
<feature type="compositionally biased region" description="Polar residues" evidence="1">
    <location>
        <begin position="1"/>
        <end position="12"/>
    </location>
</feature>
<feature type="compositionally biased region" description="Basic and acidic residues" evidence="1">
    <location>
        <begin position="720"/>
        <end position="732"/>
    </location>
</feature>
<dbReference type="CDD" id="cd19856">
    <property type="entry name" value="DSRM_Kanadaptin"/>
    <property type="match status" value="1"/>
</dbReference>
<dbReference type="PROSITE" id="PS50006">
    <property type="entry name" value="FHA_DOMAIN"/>
    <property type="match status" value="1"/>
</dbReference>
<feature type="compositionally biased region" description="Basic and acidic residues" evidence="1">
    <location>
        <begin position="37"/>
        <end position="54"/>
    </location>
</feature>
<dbReference type="EMBL" id="OZ035834">
    <property type="protein sequence ID" value="CAL1574678.1"/>
    <property type="molecule type" value="Genomic_DNA"/>
</dbReference>
<feature type="compositionally biased region" description="Basic and acidic residues" evidence="1">
    <location>
        <begin position="912"/>
        <end position="926"/>
    </location>
</feature>
<name>A0AAV2JAQ8_KNICA</name>
<feature type="compositionally biased region" description="Basic and acidic residues" evidence="1">
    <location>
        <begin position="74"/>
        <end position="309"/>
    </location>
</feature>
<accession>A0AAV2JAQ8</accession>
<feature type="region of interest" description="Disordered" evidence="1">
    <location>
        <begin position="472"/>
        <end position="491"/>
    </location>
</feature>
<dbReference type="Proteomes" id="UP001497482">
    <property type="component" value="Chromosome 12"/>
</dbReference>
<feature type="region of interest" description="Disordered" evidence="1">
    <location>
        <begin position="789"/>
        <end position="999"/>
    </location>
</feature>
<dbReference type="InterPro" id="IPR000253">
    <property type="entry name" value="FHA_dom"/>
</dbReference>